<accession>A0A6M3XXP8</accession>
<dbReference type="AlphaFoldDB" id="A0A6M3XXP8"/>
<dbReference type="EMBL" id="MT142262">
    <property type="protein sequence ID" value="QJA77066.1"/>
    <property type="molecule type" value="Genomic_DNA"/>
</dbReference>
<sequence length="97" mass="12156">MIFHFFKKPDIRVGFNYNNNFAMCAHKIGIGRRTKIFTVRVNKFYWAWSFEFIVWYKYNRGQAFYLSLKRPSLETRIKINILYLEFLYRIRKIWRKK</sequence>
<gene>
    <name evidence="1" type="ORF">MM415A01366_0006</name>
    <name evidence="2" type="ORF">TM448B02607_0012</name>
</gene>
<evidence type="ECO:0000313" key="1">
    <source>
        <dbReference type="EMBL" id="QJA77066.1"/>
    </source>
</evidence>
<proteinExistence type="predicted"/>
<name>A0A6M3XXP8_9ZZZZ</name>
<protein>
    <submittedName>
        <fullName evidence="2">Uncharacterized protein</fullName>
    </submittedName>
</protein>
<dbReference type="EMBL" id="MT144930">
    <property type="protein sequence ID" value="QJI01534.1"/>
    <property type="molecule type" value="Genomic_DNA"/>
</dbReference>
<evidence type="ECO:0000313" key="2">
    <source>
        <dbReference type="EMBL" id="QJI01534.1"/>
    </source>
</evidence>
<reference evidence="2" key="1">
    <citation type="submission" date="2020-03" db="EMBL/GenBank/DDBJ databases">
        <title>The deep terrestrial virosphere.</title>
        <authorList>
            <person name="Holmfeldt K."/>
            <person name="Nilsson E."/>
            <person name="Simone D."/>
            <person name="Lopez-Fernandez M."/>
            <person name="Wu X."/>
            <person name="de Brujin I."/>
            <person name="Lundin D."/>
            <person name="Andersson A."/>
            <person name="Bertilsson S."/>
            <person name="Dopson M."/>
        </authorList>
    </citation>
    <scope>NUCLEOTIDE SEQUENCE</scope>
    <source>
        <strain evidence="1">MM415A01366</strain>
        <strain evidence="2">TM448B02607</strain>
    </source>
</reference>
<organism evidence="2">
    <name type="scientific">viral metagenome</name>
    <dbReference type="NCBI Taxonomy" id="1070528"/>
    <lineage>
        <taxon>unclassified sequences</taxon>
        <taxon>metagenomes</taxon>
        <taxon>organismal metagenomes</taxon>
    </lineage>
</organism>